<keyword evidence="1" id="KW-1133">Transmembrane helix</keyword>
<keyword evidence="3" id="KW-1185">Reference proteome</keyword>
<dbReference type="Proteomes" id="UP000642993">
    <property type="component" value="Unassembled WGS sequence"/>
</dbReference>
<keyword evidence="1" id="KW-0472">Membrane</keyword>
<dbReference type="RefSeq" id="WP_192039513.1">
    <property type="nucleotide sequence ID" value="NZ_JACYWE010000006.1"/>
</dbReference>
<gene>
    <name evidence="2" type="ORF">HT102_11210</name>
</gene>
<keyword evidence="1" id="KW-0812">Transmembrane</keyword>
<sequence length="74" mass="8034">MHPIALRQRLEIMLGFTGFFTAITLISTIVGIVQGETGLGPSLLLLVCATLFLTAYRKWRRLADPAPAAFTSQG</sequence>
<proteinExistence type="predicted"/>
<protein>
    <submittedName>
        <fullName evidence="2">Uncharacterized protein</fullName>
    </submittedName>
</protein>
<dbReference type="AlphaFoldDB" id="A0A927JD19"/>
<evidence type="ECO:0000313" key="3">
    <source>
        <dbReference type="Proteomes" id="UP000642993"/>
    </source>
</evidence>
<evidence type="ECO:0000313" key="2">
    <source>
        <dbReference type="EMBL" id="MBD8507056.1"/>
    </source>
</evidence>
<organism evidence="2 3">
    <name type="scientific">Lolliginicoccus lacisalsi</name>
    <dbReference type="NCBI Taxonomy" id="2742202"/>
    <lineage>
        <taxon>Bacteria</taxon>
        <taxon>Bacillati</taxon>
        <taxon>Actinomycetota</taxon>
        <taxon>Actinomycetes</taxon>
        <taxon>Mycobacteriales</taxon>
        <taxon>Hoyosellaceae</taxon>
        <taxon>Lolliginicoccus</taxon>
    </lineage>
</organism>
<evidence type="ECO:0000256" key="1">
    <source>
        <dbReference type="SAM" id="Phobius"/>
    </source>
</evidence>
<feature type="transmembrane region" description="Helical" evidence="1">
    <location>
        <begin position="39"/>
        <end position="56"/>
    </location>
</feature>
<reference evidence="2" key="1">
    <citation type="submission" date="2020-09" db="EMBL/GenBank/DDBJ databases">
        <title>Hoyosella lacisalsi sp. nov., a halotolerant actinobacterium isolated from soil of Lake Gudzhirganskoe.</title>
        <authorList>
            <person name="Yang Q."/>
            <person name="Guo P.Y."/>
            <person name="Liu S.W."/>
            <person name="Li F.N."/>
            <person name="Sun C.H."/>
        </authorList>
    </citation>
    <scope>NUCLEOTIDE SEQUENCE</scope>
    <source>
        <strain evidence="2">G463</strain>
    </source>
</reference>
<dbReference type="EMBL" id="JACYWE010000006">
    <property type="protein sequence ID" value="MBD8507056.1"/>
    <property type="molecule type" value="Genomic_DNA"/>
</dbReference>
<feature type="transmembrane region" description="Helical" evidence="1">
    <location>
        <begin position="12"/>
        <end position="33"/>
    </location>
</feature>
<accession>A0A927JD19</accession>
<name>A0A927JD19_9ACTN</name>
<comment type="caution">
    <text evidence="2">The sequence shown here is derived from an EMBL/GenBank/DDBJ whole genome shotgun (WGS) entry which is preliminary data.</text>
</comment>